<evidence type="ECO:0000313" key="2">
    <source>
        <dbReference type="Proteomes" id="UP000035301"/>
    </source>
</evidence>
<organism evidence="1 2">
    <name type="scientific">Methanoculleus sediminis</name>
    <dbReference type="NCBI Taxonomy" id="1550566"/>
    <lineage>
        <taxon>Archaea</taxon>
        <taxon>Methanobacteriati</taxon>
        <taxon>Methanobacteriota</taxon>
        <taxon>Stenosarchaea group</taxon>
        <taxon>Methanomicrobia</taxon>
        <taxon>Methanomicrobiales</taxon>
        <taxon>Methanomicrobiaceae</taxon>
        <taxon>Methanoculleus</taxon>
    </lineage>
</organism>
<name>A0A0H1QX72_9EURY</name>
<dbReference type="AlphaFoldDB" id="A0A0H1QX72"/>
<keyword evidence="2" id="KW-1185">Reference proteome</keyword>
<proteinExistence type="predicted"/>
<evidence type="ECO:0000313" key="1">
    <source>
        <dbReference type="EMBL" id="KLK87389.1"/>
    </source>
</evidence>
<dbReference type="RefSeq" id="WP_048185328.1">
    <property type="nucleotide sequence ID" value="NZ_JXOJ01000007.1"/>
</dbReference>
<reference evidence="1 2" key="1">
    <citation type="journal article" date="2015" name="Int. J. Syst. Evol. Microbiol.">
        <title>Methanoculleus sediminis sp. nov., a methanogen from sediments near a submarine mud volcano.</title>
        <authorList>
            <person name="Chen S.C."/>
            <person name="Chen M.F."/>
            <person name="Lai M.C."/>
            <person name="Weng C.Y."/>
            <person name="Wu S.Y."/>
            <person name="Lin S."/>
            <person name="Yang T.F."/>
            <person name="Chen P.C."/>
        </authorList>
    </citation>
    <scope>NUCLEOTIDE SEQUENCE [LARGE SCALE GENOMIC DNA]</scope>
    <source>
        <strain evidence="1 2">S3Fa</strain>
    </source>
</reference>
<dbReference type="EMBL" id="JXOJ01000007">
    <property type="protein sequence ID" value="KLK87389.1"/>
    <property type="molecule type" value="Genomic_DNA"/>
</dbReference>
<gene>
    <name evidence="1" type="ORF">SZ63_10910</name>
</gene>
<accession>A0A0H1QX72</accession>
<dbReference type="PATRIC" id="fig|1550566.3.peg.2381"/>
<sequence length="63" mass="7242">MDLQSDSMWAYIKYSDGRTEEREFPAGVYIEIGDILEDGSVVIDVPYPDDIDDDTDFPDLYDD</sequence>
<comment type="caution">
    <text evidence="1">The sequence shown here is derived from an EMBL/GenBank/DDBJ whole genome shotgun (WGS) entry which is preliminary data.</text>
</comment>
<dbReference type="OrthoDB" id="104669at2157"/>
<dbReference type="Proteomes" id="UP000035301">
    <property type="component" value="Unassembled WGS sequence"/>
</dbReference>
<protein>
    <submittedName>
        <fullName evidence="1">Uncharacterized protein</fullName>
    </submittedName>
</protein>